<proteinExistence type="predicted"/>
<dbReference type="AlphaFoldDB" id="A0A369B1I8"/>
<organism evidence="1 2">
    <name type="scientific">Fontibacillus phaseoli</name>
    <dbReference type="NCBI Taxonomy" id="1416533"/>
    <lineage>
        <taxon>Bacteria</taxon>
        <taxon>Bacillati</taxon>
        <taxon>Bacillota</taxon>
        <taxon>Bacilli</taxon>
        <taxon>Bacillales</taxon>
        <taxon>Paenibacillaceae</taxon>
        <taxon>Fontibacillus</taxon>
    </lineage>
</organism>
<reference evidence="1 2" key="1">
    <citation type="submission" date="2018-07" db="EMBL/GenBank/DDBJ databases">
        <title>Genomic Encyclopedia of Type Strains, Phase III (KMG-III): the genomes of soil and plant-associated and newly described type strains.</title>
        <authorList>
            <person name="Whitman W."/>
        </authorList>
    </citation>
    <scope>NUCLEOTIDE SEQUENCE [LARGE SCALE GENOMIC DNA]</scope>
    <source>
        <strain evidence="1 2">CECT 8333</strain>
    </source>
</reference>
<keyword evidence="2" id="KW-1185">Reference proteome</keyword>
<name>A0A369B1I8_9BACL</name>
<protein>
    <submittedName>
        <fullName evidence="1">Uncharacterized protein</fullName>
    </submittedName>
</protein>
<accession>A0A369B1I8</accession>
<dbReference type="EMBL" id="QPJW01000017">
    <property type="protein sequence ID" value="RCX14438.1"/>
    <property type="molecule type" value="Genomic_DNA"/>
</dbReference>
<gene>
    <name evidence="1" type="ORF">DFP94_11746</name>
</gene>
<evidence type="ECO:0000313" key="2">
    <source>
        <dbReference type="Proteomes" id="UP000253090"/>
    </source>
</evidence>
<sequence>MKFIRVHHGDRLSGEDLERILEHLEAELEQINDRDSEG</sequence>
<dbReference type="Proteomes" id="UP000253090">
    <property type="component" value="Unassembled WGS sequence"/>
</dbReference>
<comment type="caution">
    <text evidence="1">The sequence shown here is derived from an EMBL/GenBank/DDBJ whole genome shotgun (WGS) entry which is preliminary data.</text>
</comment>
<evidence type="ECO:0000313" key="1">
    <source>
        <dbReference type="EMBL" id="RCX14438.1"/>
    </source>
</evidence>